<name>A0ABU8SG18_9LACO</name>
<feature type="domain" description="Tubulin/FtsZ GTPase" evidence="9">
    <location>
        <begin position="14"/>
        <end position="206"/>
    </location>
</feature>
<dbReference type="Gene3D" id="3.30.1330.20">
    <property type="entry name" value="Tubulin/FtsZ, C-terminal domain"/>
    <property type="match status" value="1"/>
</dbReference>
<feature type="binding site" evidence="5">
    <location>
        <begin position="109"/>
        <end position="111"/>
    </location>
    <ligand>
        <name>GTP</name>
        <dbReference type="ChEBI" id="CHEBI:37565"/>
    </ligand>
</feature>
<feature type="domain" description="Tubulin/FtsZ 2-layer sandwich" evidence="10">
    <location>
        <begin position="208"/>
        <end position="325"/>
    </location>
</feature>
<evidence type="ECO:0000256" key="8">
    <source>
        <dbReference type="SAM" id="MobiDB-lite"/>
    </source>
</evidence>
<dbReference type="InterPro" id="IPR000158">
    <property type="entry name" value="Cell_div_FtsZ"/>
</dbReference>
<evidence type="ECO:0000256" key="4">
    <source>
        <dbReference type="ARBA" id="ARBA00023210"/>
    </source>
</evidence>
<dbReference type="InterPro" id="IPR024757">
    <property type="entry name" value="FtsZ_C"/>
</dbReference>
<dbReference type="InterPro" id="IPR020805">
    <property type="entry name" value="Cell_div_FtsZ_CS"/>
</dbReference>
<feature type="compositionally biased region" description="Low complexity" evidence="8">
    <location>
        <begin position="77"/>
        <end position="87"/>
    </location>
</feature>
<keyword evidence="2 5" id="KW-0547">Nucleotide-binding</keyword>
<dbReference type="InterPro" id="IPR037103">
    <property type="entry name" value="Tubulin/FtsZ-like_C"/>
</dbReference>
<dbReference type="SMART" id="SM00865">
    <property type="entry name" value="Tubulin_C"/>
    <property type="match status" value="1"/>
</dbReference>
<dbReference type="InterPro" id="IPR045061">
    <property type="entry name" value="FtsZ/CetZ"/>
</dbReference>
<evidence type="ECO:0000256" key="6">
    <source>
        <dbReference type="NCBIfam" id="TIGR00065"/>
    </source>
</evidence>
<keyword evidence="3 5" id="KW-0342">GTP-binding</keyword>
<feature type="binding site" evidence="5">
    <location>
        <position position="140"/>
    </location>
    <ligand>
        <name>GTP</name>
        <dbReference type="ChEBI" id="CHEBI:37565"/>
    </ligand>
</feature>
<dbReference type="PRINTS" id="PR00423">
    <property type="entry name" value="CELLDVISFTSZ"/>
</dbReference>
<dbReference type="InterPro" id="IPR036525">
    <property type="entry name" value="Tubulin/FtsZ_GTPase_sf"/>
</dbReference>
<evidence type="ECO:0000256" key="2">
    <source>
        <dbReference type="ARBA" id="ARBA00022741"/>
    </source>
</evidence>
<evidence type="ECO:0000256" key="5">
    <source>
        <dbReference type="HAMAP-Rule" id="MF_00909"/>
    </source>
</evidence>
<protein>
    <recommendedName>
        <fullName evidence="5 6">Cell division protein FtsZ</fullName>
    </recommendedName>
</protein>
<dbReference type="Gene3D" id="3.40.50.1440">
    <property type="entry name" value="Tubulin/FtsZ, GTPase domain"/>
    <property type="match status" value="1"/>
</dbReference>
<comment type="caution">
    <text evidence="11">The sequence shown here is derived from an EMBL/GenBank/DDBJ whole genome shotgun (WGS) entry which is preliminary data.</text>
</comment>
<evidence type="ECO:0000259" key="9">
    <source>
        <dbReference type="SMART" id="SM00864"/>
    </source>
</evidence>
<dbReference type="PANTHER" id="PTHR30314:SF3">
    <property type="entry name" value="MITOCHONDRIAL DIVISION PROTEIN FSZA"/>
    <property type="match status" value="1"/>
</dbReference>
<dbReference type="PANTHER" id="PTHR30314">
    <property type="entry name" value="CELL DIVISION PROTEIN FTSZ-RELATED"/>
    <property type="match status" value="1"/>
</dbReference>
<comment type="subunit">
    <text evidence="5">Homodimer. Polymerizes to form a dynamic ring structure in a strictly GTP-dependent manner. Interacts directly with several other division proteins.</text>
</comment>
<evidence type="ECO:0000259" key="10">
    <source>
        <dbReference type="SMART" id="SM00865"/>
    </source>
</evidence>
<sequence>MDFSFDSQDTNNAIIKVIGVGGAGGNAVNRMIDEDVQGVQFIVANTDVQALESSKAETKIQLGPKLTRGLGAGSNPEVGESAAEESAQAIEDELKGADMIFVTAGMGGGTGTGAAPVVAKIAKETGALTVGVVTRPFLFEGPKRSKNAAQGISNMKEFVDTLVIIANNRLLEIVDKKTPMLEAFKEADNVLRQGVQGISDLITSTDYVNLDFADVKTVMQNQGSALMGIGYATGENRTVEATKKAISSPLLEVSIDGAKQVLLNITGGPDLTLFEAQDASSIVSQSAGDDINIIFGTSINESLGDEVVVTVIATGIENGDSVKPSMSKEPLNTRPQQPTQSLNTQSETHSAYSQQELQKETEAEVKPAPQKEFTFENNHDSSKERSTFDPTSDWKENKEPKSFDAHLDDDNESDPFGSFRTEKHDNAVNTDVETHEDDDNNLPPFFRRRKNKF</sequence>
<dbReference type="PROSITE" id="PS01134">
    <property type="entry name" value="FTSZ_1"/>
    <property type="match status" value="1"/>
</dbReference>
<evidence type="ECO:0000256" key="7">
    <source>
        <dbReference type="RuleBase" id="RU000631"/>
    </source>
</evidence>
<reference evidence="11 12" key="1">
    <citation type="submission" date="2023-10" db="EMBL/GenBank/DDBJ databases">
        <title>Holzapfeliella saturejae sp. nov. isolated from Satureja montana flowers.</title>
        <authorList>
            <person name="Alcantara C."/>
            <person name="Zuniga M."/>
            <person name="Landete J.M."/>
            <person name="Monedero V."/>
        </authorList>
    </citation>
    <scope>NUCLEOTIDE SEQUENCE [LARGE SCALE GENOMIC DNA]</scope>
    <source>
        <strain evidence="11 12">He02</strain>
    </source>
</reference>
<dbReference type="SUPFAM" id="SSF55307">
    <property type="entry name" value="Tubulin C-terminal domain-like"/>
    <property type="match status" value="1"/>
</dbReference>
<comment type="function">
    <text evidence="5 7">Essential cell division protein that forms a contractile ring structure (Z ring) at the future cell division site. The regulation of the ring assembly controls the timing and the location of cell division. One of the functions of the FtsZ ring is to recruit other cell division proteins to the septum to produce a new cell wall between the dividing cells. Binds GTP and shows GTPase activity.</text>
</comment>
<feature type="binding site" evidence="5">
    <location>
        <position position="188"/>
    </location>
    <ligand>
        <name>GTP</name>
        <dbReference type="ChEBI" id="CHEBI:37565"/>
    </ligand>
</feature>
<comment type="similarity">
    <text evidence="1 5 7">Belongs to the FtsZ family.</text>
</comment>
<keyword evidence="4 5" id="KW-0717">Septation</keyword>
<evidence type="ECO:0000256" key="3">
    <source>
        <dbReference type="ARBA" id="ARBA00023134"/>
    </source>
</evidence>
<keyword evidence="12" id="KW-1185">Reference proteome</keyword>
<organism evidence="11 12">
    <name type="scientific">Holzapfeliella saturejae</name>
    <dbReference type="NCBI Taxonomy" id="3082953"/>
    <lineage>
        <taxon>Bacteria</taxon>
        <taxon>Bacillati</taxon>
        <taxon>Bacillota</taxon>
        <taxon>Bacilli</taxon>
        <taxon>Lactobacillales</taxon>
        <taxon>Lactobacillaceae</taxon>
        <taxon>Holzapfeliella</taxon>
    </lineage>
</organism>
<dbReference type="EMBL" id="JAWMWG010000001">
    <property type="protein sequence ID" value="MEJ6348326.1"/>
    <property type="molecule type" value="Genomic_DNA"/>
</dbReference>
<evidence type="ECO:0000256" key="1">
    <source>
        <dbReference type="ARBA" id="ARBA00009690"/>
    </source>
</evidence>
<dbReference type="HAMAP" id="MF_00909">
    <property type="entry name" value="FtsZ"/>
    <property type="match status" value="1"/>
</dbReference>
<accession>A0ABU8SG18</accession>
<proteinExistence type="inferred from homology"/>
<feature type="compositionally biased region" description="Basic and acidic residues" evidence="8">
    <location>
        <begin position="373"/>
        <end position="408"/>
    </location>
</feature>
<dbReference type="SUPFAM" id="SSF52490">
    <property type="entry name" value="Tubulin nucleotide-binding domain-like"/>
    <property type="match status" value="1"/>
</dbReference>
<keyword evidence="5" id="KW-0963">Cytoplasm</keyword>
<feature type="region of interest" description="Disordered" evidence="8">
    <location>
        <begin position="318"/>
        <end position="453"/>
    </location>
</feature>
<dbReference type="GO" id="GO:0051301">
    <property type="term" value="P:cell division"/>
    <property type="evidence" value="ECO:0007669"/>
    <property type="project" value="UniProtKB-KW"/>
</dbReference>
<dbReference type="RefSeq" id="WP_339969394.1">
    <property type="nucleotide sequence ID" value="NZ_JAWMWG010000001.1"/>
</dbReference>
<evidence type="ECO:0000313" key="11">
    <source>
        <dbReference type="EMBL" id="MEJ6348326.1"/>
    </source>
</evidence>
<feature type="binding site" evidence="5">
    <location>
        <position position="144"/>
    </location>
    <ligand>
        <name>GTP</name>
        <dbReference type="ChEBI" id="CHEBI:37565"/>
    </ligand>
</feature>
<evidence type="ECO:0000313" key="12">
    <source>
        <dbReference type="Proteomes" id="UP001377804"/>
    </source>
</evidence>
<dbReference type="CDD" id="cd02201">
    <property type="entry name" value="FtsZ_type1"/>
    <property type="match status" value="1"/>
</dbReference>
<keyword evidence="5 7" id="KW-0132">Cell division</keyword>
<comment type="subcellular location">
    <subcellularLocation>
        <location evidence="5">Cytoplasm</location>
    </subcellularLocation>
    <text evidence="5">Assembles at midcell at the inner surface of the cytoplasmic membrane.</text>
</comment>
<dbReference type="SMART" id="SM00864">
    <property type="entry name" value="Tubulin"/>
    <property type="match status" value="1"/>
</dbReference>
<gene>
    <name evidence="5 11" type="primary">ftsZ</name>
    <name evidence="11" type="ORF">R4Y45_03680</name>
</gene>
<dbReference type="Proteomes" id="UP001377804">
    <property type="component" value="Unassembled WGS sequence"/>
</dbReference>
<feature type="binding site" evidence="5">
    <location>
        <begin position="22"/>
        <end position="26"/>
    </location>
    <ligand>
        <name>GTP</name>
        <dbReference type="ChEBI" id="CHEBI:37565"/>
    </ligand>
</feature>
<dbReference type="InterPro" id="IPR003008">
    <property type="entry name" value="Tubulin_FtsZ_GTPase"/>
</dbReference>
<feature type="region of interest" description="Disordered" evidence="8">
    <location>
        <begin position="66"/>
        <end position="87"/>
    </location>
</feature>
<feature type="compositionally biased region" description="Polar residues" evidence="8">
    <location>
        <begin position="333"/>
        <end position="356"/>
    </location>
</feature>
<dbReference type="InterPro" id="IPR018316">
    <property type="entry name" value="Tubulin/FtsZ_2-layer-sand-dom"/>
</dbReference>
<dbReference type="InterPro" id="IPR008280">
    <property type="entry name" value="Tub_FtsZ_C"/>
</dbReference>
<keyword evidence="5 7" id="KW-0131">Cell cycle</keyword>
<dbReference type="Pfam" id="PF12327">
    <property type="entry name" value="FtsZ_C"/>
    <property type="match status" value="1"/>
</dbReference>
<dbReference type="PROSITE" id="PS01135">
    <property type="entry name" value="FTSZ_2"/>
    <property type="match status" value="1"/>
</dbReference>
<dbReference type="NCBIfam" id="TIGR00065">
    <property type="entry name" value="ftsZ"/>
    <property type="match status" value="1"/>
</dbReference>
<dbReference type="Pfam" id="PF00091">
    <property type="entry name" value="Tubulin"/>
    <property type="match status" value="1"/>
</dbReference>